<feature type="domain" description="TtsA-like Glycoside hydrolase family 108" evidence="1">
    <location>
        <begin position="8"/>
        <end position="90"/>
    </location>
</feature>
<dbReference type="Gene3D" id="1.20.141.10">
    <property type="entry name" value="Chitosanase, subunit A, domain 1"/>
    <property type="match status" value="1"/>
</dbReference>
<dbReference type="SUPFAM" id="SSF53955">
    <property type="entry name" value="Lysozyme-like"/>
    <property type="match status" value="1"/>
</dbReference>
<name>A0A291MX18_SPHYA</name>
<reference evidence="3 4" key="1">
    <citation type="submission" date="2017-10" db="EMBL/GenBank/DDBJ databases">
        <title>Sphingobium yanoikuyae S72.</title>
        <authorList>
            <person name="Sanchez E."/>
            <person name="Bustos P."/>
            <person name="Mendoza P."/>
            <person name="Guo X."/>
            <person name="Mendoza A."/>
        </authorList>
    </citation>
    <scope>NUCLEOTIDE SEQUENCE [LARGE SCALE GENOMIC DNA]</scope>
    <source>
        <strain evidence="3 4">S72</strain>
    </source>
</reference>
<dbReference type="InterPro" id="IPR018537">
    <property type="entry name" value="Peptidoglycan-bd_3"/>
</dbReference>
<dbReference type="InterPro" id="IPR023346">
    <property type="entry name" value="Lysozyme-like_dom_sf"/>
</dbReference>
<sequence length="179" mass="19852">MSIETLIDNVIGREGGYSNHPSDKGGATMWGITERVARKHGYKGDMRALPRATAVAIYRQEFAIDTGFAAVAQINEAVGEELFDTGVNMGPAVPALWFQESLNAFNQQGKLYPDIKEDGDIGPKTLATFRTYLKVRGADAERVMLRALNSSQGERYKMLARSRAANEDFVFGWFRNRVA</sequence>
<evidence type="ECO:0000313" key="4">
    <source>
        <dbReference type="Proteomes" id="UP000219422"/>
    </source>
</evidence>
<evidence type="ECO:0000259" key="2">
    <source>
        <dbReference type="Pfam" id="PF09374"/>
    </source>
</evidence>
<dbReference type="EMBL" id="CP023741">
    <property type="protein sequence ID" value="ATI79458.1"/>
    <property type="molecule type" value="Genomic_DNA"/>
</dbReference>
<proteinExistence type="predicted"/>
<dbReference type="Pfam" id="PF09374">
    <property type="entry name" value="PG_binding_3"/>
    <property type="match status" value="1"/>
</dbReference>
<evidence type="ECO:0000313" key="3">
    <source>
        <dbReference type="EMBL" id="ATI79458.1"/>
    </source>
</evidence>
<feature type="domain" description="Peptidoglycan binding" evidence="2">
    <location>
        <begin position="94"/>
        <end position="178"/>
    </location>
</feature>
<dbReference type="RefSeq" id="WP_097382796.1">
    <property type="nucleotide sequence ID" value="NZ_CP023741.1"/>
</dbReference>
<dbReference type="InterPro" id="IPR008565">
    <property type="entry name" value="TtsA-like_GH18_dom"/>
</dbReference>
<organism evidence="3 4">
    <name type="scientific">Sphingobium yanoikuyae</name>
    <name type="common">Sphingomonas yanoikuyae</name>
    <dbReference type="NCBI Taxonomy" id="13690"/>
    <lineage>
        <taxon>Bacteria</taxon>
        <taxon>Pseudomonadati</taxon>
        <taxon>Pseudomonadota</taxon>
        <taxon>Alphaproteobacteria</taxon>
        <taxon>Sphingomonadales</taxon>
        <taxon>Sphingomonadaceae</taxon>
        <taxon>Sphingobium</taxon>
    </lineage>
</organism>
<accession>A0A291MX18</accession>
<dbReference type="Pfam" id="PF05838">
    <property type="entry name" value="Glyco_hydro_108"/>
    <property type="match status" value="1"/>
</dbReference>
<dbReference type="CDD" id="cd13926">
    <property type="entry name" value="N-acetylmuramidase_GH108"/>
    <property type="match status" value="1"/>
</dbReference>
<evidence type="ECO:0000259" key="1">
    <source>
        <dbReference type="Pfam" id="PF05838"/>
    </source>
</evidence>
<dbReference type="Proteomes" id="UP000219422">
    <property type="component" value="Chromosome"/>
</dbReference>
<dbReference type="KEGG" id="sya:A6768_05090"/>
<gene>
    <name evidence="3" type="ORF">A6768_05090</name>
</gene>
<dbReference type="AlphaFoldDB" id="A0A291MX18"/>
<protein>
    <submittedName>
        <fullName evidence="3">Uncharacterized protein</fullName>
    </submittedName>
</protein>
<dbReference type="GeneID" id="57776212"/>